<evidence type="ECO:0000259" key="1">
    <source>
        <dbReference type="Pfam" id="PF12972"/>
    </source>
</evidence>
<feature type="domain" description="Alpha-N-acetylglucosaminidase C-terminal" evidence="1">
    <location>
        <begin position="20"/>
        <end position="306"/>
    </location>
</feature>
<reference evidence="2 3" key="1">
    <citation type="journal article" date="2018" name="BMC Genomics">
        <title>Genomic evidence for intraspecific hybridization in a clonal and extremely halotolerant yeast.</title>
        <authorList>
            <person name="Gostincar C."/>
            <person name="Stajich J.E."/>
            <person name="Zupancic J."/>
            <person name="Zalar P."/>
            <person name="Gunde-Cimerman N."/>
        </authorList>
    </citation>
    <scope>NUCLEOTIDE SEQUENCE [LARGE SCALE GENOMIC DNA]</scope>
    <source>
        <strain evidence="2 3">EXF-2682</strain>
    </source>
</reference>
<proteinExistence type="predicted"/>
<dbReference type="AlphaFoldDB" id="A0A3M7DDY4"/>
<comment type="caution">
    <text evidence="2">The sequence shown here is derived from an EMBL/GenBank/DDBJ whole genome shotgun (WGS) entry which is preliminary data.</text>
</comment>
<name>A0A3M7DDY4_HORWE</name>
<dbReference type="Pfam" id="PF12972">
    <property type="entry name" value="NAGLU_C"/>
    <property type="match status" value="1"/>
</dbReference>
<sequence>MYDLLLDQAWSRSSLDSALYFRDWVSARYHGSPSSLPQGLFKAWDIMRGTVYNNTGLGVANAVTKSIFVLSPNTTGLLNRTGHHATTIQYEPEVLVEAWKQFYSAADEMPGLWENDGYRFDLTDITRQVMANAFYPVYTTFTATSNTSRPSTYNITTARHTGENLVSLLKDLDTVLTVSGIAHFSLAAWIASARAWADPTPLLSTMNQSSHSTINTTTLTDRANFYEYNARNQITLWGPRGEISDYGSKQWGGLIGSYYLPRWEMFVDYVLKTNGSSSPDAAAGAEDDGLVEQLEKFELDWQGRRWGQRLGEGFEVPGRDALKREIGRVVEGWGDVFGV</sequence>
<evidence type="ECO:0000313" key="2">
    <source>
        <dbReference type="EMBL" id="RMY62509.1"/>
    </source>
</evidence>
<gene>
    <name evidence="2" type="ORF">D0863_10942</name>
</gene>
<evidence type="ECO:0000313" key="3">
    <source>
        <dbReference type="Proteomes" id="UP000269276"/>
    </source>
</evidence>
<dbReference type="Gene3D" id="1.20.120.670">
    <property type="entry name" value="N-acetyl-b-d-glucoasminidase"/>
    <property type="match status" value="1"/>
</dbReference>
<dbReference type="Proteomes" id="UP000269276">
    <property type="component" value="Unassembled WGS sequence"/>
</dbReference>
<dbReference type="OrthoDB" id="64736at2759"/>
<organism evidence="2 3">
    <name type="scientific">Hortaea werneckii</name>
    <name type="common">Black yeast</name>
    <name type="synonym">Cladosporium werneckii</name>
    <dbReference type="NCBI Taxonomy" id="91943"/>
    <lineage>
        <taxon>Eukaryota</taxon>
        <taxon>Fungi</taxon>
        <taxon>Dikarya</taxon>
        <taxon>Ascomycota</taxon>
        <taxon>Pezizomycotina</taxon>
        <taxon>Dothideomycetes</taxon>
        <taxon>Dothideomycetidae</taxon>
        <taxon>Mycosphaerellales</taxon>
        <taxon>Teratosphaeriaceae</taxon>
        <taxon>Hortaea</taxon>
    </lineage>
</organism>
<dbReference type="PANTHER" id="PTHR12872:SF1">
    <property type="entry name" value="ALPHA-N-ACETYLGLUCOSAMINIDASE"/>
    <property type="match status" value="1"/>
</dbReference>
<dbReference type="InterPro" id="IPR024732">
    <property type="entry name" value="NAGLU_C"/>
</dbReference>
<protein>
    <recommendedName>
        <fullName evidence="1">Alpha-N-acetylglucosaminidase C-terminal domain-containing protein</fullName>
    </recommendedName>
</protein>
<dbReference type="PANTHER" id="PTHR12872">
    <property type="entry name" value="ALPHA-N-ACETYLGLUCOSAMINIDASE"/>
    <property type="match status" value="1"/>
</dbReference>
<dbReference type="EMBL" id="QWIP01000495">
    <property type="protein sequence ID" value="RMY62509.1"/>
    <property type="molecule type" value="Genomic_DNA"/>
</dbReference>
<dbReference type="InterPro" id="IPR007781">
    <property type="entry name" value="NAGLU"/>
</dbReference>
<accession>A0A3M7DDY4</accession>